<dbReference type="PANTHER" id="PTHR47718:SF13">
    <property type="entry name" value="OS09G0290500 PROTEIN"/>
    <property type="match status" value="1"/>
</dbReference>
<gene>
    <name evidence="2" type="ORF">Ahy_B06g081660</name>
</gene>
<comment type="caution">
    <text evidence="2">The sequence shown here is derived from an EMBL/GenBank/DDBJ whole genome shotgun (WGS) entry which is preliminary data.</text>
</comment>
<dbReference type="PANTHER" id="PTHR47718">
    <property type="entry name" value="OS01G0519700 PROTEIN"/>
    <property type="match status" value="1"/>
</dbReference>
<keyword evidence="3" id="KW-1185">Reference proteome</keyword>
<dbReference type="EMBL" id="SDMP01000016">
    <property type="protein sequence ID" value="RYR02824.1"/>
    <property type="molecule type" value="Genomic_DNA"/>
</dbReference>
<dbReference type="AlphaFoldDB" id="A0A444YLN7"/>
<accession>A0A444YLN7</accession>
<dbReference type="InterPro" id="IPR018289">
    <property type="entry name" value="MULE_transposase_dom"/>
</dbReference>
<proteinExistence type="predicted"/>
<sequence length="477" mass="56121">MQQRGATNPSASINCPARIYVHILKDVGLWTIFKVILNYSHPCYLDRVEMLKQYRELSMFVRCTIETNEQAGIRPSKAYQSFVTAAGSHWELSFIEKDVRNYITWEVWNVSEQHDAKEYGKYLLRMKEKNQTFFFELNLEGNHSIKHAFWADARSREACEYFKDVISFDTTYNTKGIRFTQIKSLRSPYLHNSVNQFVRVYNMVFGSFMGVNHHGQSTLLRCALIKNEDIQSFKWLFECWIRCMGGKAPKDILTDQCTSMQRVIEMCMPTTIHRWCIWHIMKKIPNKLNGYKRHEEIEQEMSHVTHLTETGTISSQSTASEATSGSQITEVLIRIIFMPLPFGSNHAQISEREHAHIFQQIHHTQQLPESIREAIQQLPSKQRAKRADFHTFQHVYIHEKFRKVQGQFQRKGELHHKINAFHPRFHNIRSRRVGFQIHIQQVFRHLRRNITRGKVLVPAVESRGILCRHSLSDLSFE</sequence>
<organism evidence="2 3">
    <name type="scientific">Arachis hypogaea</name>
    <name type="common">Peanut</name>
    <dbReference type="NCBI Taxonomy" id="3818"/>
    <lineage>
        <taxon>Eukaryota</taxon>
        <taxon>Viridiplantae</taxon>
        <taxon>Streptophyta</taxon>
        <taxon>Embryophyta</taxon>
        <taxon>Tracheophyta</taxon>
        <taxon>Spermatophyta</taxon>
        <taxon>Magnoliopsida</taxon>
        <taxon>eudicotyledons</taxon>
        <taxon>Gunneridae</taxon>
        <taxon>Pentapetalae</taxon>
        <taxon>rosids</taxon>
        <taxon>fabids</taxon>
        <taxon>Fabales</taxon>
        <taxon>Fabaceae</taxon>
        <taxon>Papilionoideae</taxon>
        <taxon>50 kb inversion clade</taxon>
        <taxon>dalbergioids sensu lato</taxon>
        <taxon>Dalbergieae</taxon>
        <taxon>Pterocarpus clade</taxon>
        <taxon>Arachis</taxon>
    </lineage>
</organism>
<dbReference type="Proteomes" id="UP000289738">
    <property type="component" value="Chromosome B06"/>
</dbReference>
<evidence type="ECO:0000313" key="2">
    <source>
        <dbReference type="EMBL" id="RYR02824.1"/>
    </source>
</evidence>
<feature type="domain" description="MULE transposase" evidence="1">
    <location>
        <begin position="201"/>
        <end position="283"/>
    </location>
</feature>
<reference evidence="2 3" key="1">
    <citation type="submission" date="2019-01" db="EMBL/GenBank/DDBJ databases">
        <title>Sequencing of cultivated peanut Arachis hypogaea provides insights into genome evolution and oil improvement.</title>
        <authorList>
            <person name="Chen X."/>
        </authorList>
    </citation>
    <scope>NUCLEOTIDE SEQUENCE [LARGE SCALE GENOMIC DNA]</scope>
    <source>
        <strain evidence="3">cv. Fuhuasheng</strain>
        <tissue evidence="2">Leaves</tissue>
    </source>
</reference>
<name>A0A444YLN7_ARAHY</name>
<evidence type="ECO:0000259" key="1">
    <source>
        <dbReference type="Pfam" id="PF10551"/>
    </source>
</evidence>
<dbReference type="Pfam" id="PF10551">
    <property type="entry name" value="MULE"/>
    <property type="match status" value="1"/>
</dbReference>
<dbReference type="STRING" id="3818.A0A444YLN7"/>
<protein>
    <recommendedName>
        <fullName evidence="1">MULE transposase domain-containing protein</fullName>
    </recommendedName>
</protein>
<evidence type="ECO:0000313" key="3">
    <source>
        <dbReference type="Proteomes" id="UP000289738"/>
    </source>
</evidence>